<dbReference type="RefSeq" id="WP_261741882.1">
    <property type="nucleotide sequence ID" value="NZ_JBINXA010000061.1"/>
</dbReference>
<dbReference type="Pfam" id="PF04449">
    <property type="entry name" value="Fimbrial_CS1"/>
    <property type="match status" value="1"/>
</dbReference>
<dbReference type="InterPro" id="IPR007540">
    <property type="entry name" value="Fimbrial_CS1-type"/>
</dbReference>
<proteinExistence type="predicted"/>
<keyword evidence="3" id="KW-1185">Reference proteome</keyword>
<evidence type="ECO:0000313" key="3">
    <source>
        <dbReference type="Proteomes" id="UP001609821"/>
    </source>
</evidence>
<sequence length="165" mass="18293">MHRPACKISYLAVAASLALWMQAGFAAREEHTFEVSVSIPTLDFYVLPVDPGFLEREQRMNWDLGREFLHPLRASFDVRNASGGIAARLGHEPALSNGRDEIELSVILNNHPLTPINTVIVPESEARNGSRVPLRIEAIKPQDGFKAGEYYGSVQIIFDALAPVR</sequence>
<feature type="chain" id="PRO_5045891658" evidence="1">
    <location>
        <begin position="27"/>
        <end position="165"/>
    </location>
</feature>
<evidence type="ECO:0000256" key="1">
    <source>
        <dbReference type="SAM" id="SignalP"/>
    </source>
</evidence>
<gene>
    <name evidence="2" type="ORF">ACHMWK_15375</name>
</gene>
<accession>A0ABW7M0A2</accession>
<reference evidence="2 3" key="1">
    <citation type="submission" date="2024-10" db="EMBL/GenBank/DDBJ databases">
        <title>Aeromonas and Pseudomonas from the Cagarras Archipelago, Rio de Janeiro, Brazil.</title>
        <authorList>
            <person name="Canellas A.L.B."/>
            <person name="Laport M.S."/>
        </authorList>
    </citation>
    <scope>NUCLEOTIDE SEQUENCE [LARGE SCALE GENOMIC DNA]</scope>
    <source>
        <strain evidence="2 3">CPF-4</strain>
    </source>
</reference>
<feature type="signal peptide" evidence="1">
    <location>
        <begin position="1"/>
        <end position="26"/>
    </location>
</feature>
<dbReference type="EMBL" id="JBINXB010000022">
    <property type="protein sequence ID" value="MFH6567342.1"/>
    <property type="molecule type" value="Genomic_DNA"/>
</dbReference>
<dbReference type="Gene3D" id="2.60.40.2040">
    <property type="entry name" value="CFA/I fimbrial subunit E, pilin domain"/>
    <property type="match status" value="1"/>
</dbReference>
<name>A0ABW7M0A2_9PSED</name>
<organism evidence="2 3">
    <name type="scientific">Pseudomonas kulmbachensis</name>
    <dbReference type="NCBI Taxonomy" id="3043408"/>
    <lineage>
        <taxon>Bacteria</taxon>
        <taxon>Pseudomonadati</taxon>
        <taxon>Pseudomonadota</taxon>
        <taxon>Gammaproteobacteria</taxon>
        <taxon>Pseudomonadales</taxon>
        <taxon>Pseudomonadaceae</taxon>
        <taxon>Pseudomonas</taxon>
    </lineage>
</organism>
<evidence type="ECO:0000313" key="2">
    <source>
        <dbReference type="EMBL" id="MFH6567342.1"/>
    </source>
</evidence>
<protein>
    <submittedName>
        <fullName evidence="2">Fimbrial protein</fullName>
    </submittedName>
</protein>
<comment type="caution">
    <text evidence="2">The sequence shown here is derived from an EMBL/GenBank/DDBJ whole genome shotgun (WGS) entry which is preliminary data.</text>
</comment>
<dbReference type="Proteomes" id="UP001609821">
    <property type="component" value="Unassembled WGS sequence"/>
</dbReference>
<keyword evidence="1" id="KW-0732">Signal</keyword>